<reference evidence="1 2" key="1">
    <citation type="submission" date="2021-06" db="EMBL/GenBank/DDBJ databases">
        <title>Caerostris extrusa draft genome.</title>
        <authorList>
            <person name="Kono N."/>
            <person name="Arakawa K."/>
        </authorList>
    </citation>
    <scope>NUCLEOTIDE SEQUENCE [LARGE SCALE GENOMIC DNA]</scope>
</reference>
<proteinExistence type="predicted"/>
<comment type="caution">
    <text evidence="1">The sequence shown here is derived from an EMBL/GenBank/DDBJ whole genome shotgun (WGS) entry which is preliminary data.</text>
</comment>
<evidence type="ECO:0000313" key="2">
    <source>
        <dbReference type="Proteomes" id="UP001054945"/>
    </source>
</evidence>
<name>A0AAV4XAG3_CAEEX</name>
<gene>
    <name evidence="1" type="ORF">CEXT_651751</name>
</gene>
<dbReference type="AlphaFoldDB" id="A0AAV4XAG3"/>
<evidence type="ECO:0000313" key="1">
    <source>
        <dbReference type="EMBL" id="GIY90784.1"/>
    </source>
</evidence>
<sequence>MDLQRALSIVKSKLTAVGMHLAILIASVKYYSERMSKFMVVASGGRSLFAICHESCPVGCLTHCVPPQISNKRARFSKTLFPKSVAPSHSPAFAFRCHKGWAGINVKTLRNLITLRSEVGCQKLSFRGSLDITGSDA</sequence>
<dbReference type="EMBL" id="BPLR01017349">
    <property type="protein sequence ID" value="GIY90784.1"/>
    <property type="molecule type" value="Genomic_DNA"/>
</dbReference>
<organism evidence="1 2">
    <name type="scientific">Caerostris extrusa</name>
    <name type="common">Bark spider</name>
    <name type="synonym">Caerostris bankana</name>
    <dbReference type="NCBI Taxonomy" id="172846"/>
    <lineage>
        <taxon>Eukaryota</taxon>
        <taxon>Metazoa</taxon>
        <taxon>Ecdysozoa</taxon>
        <taxon>Arthropoda</taxon>
        <taxon>Chelicerata</taxon>
        <taxon>Arachnida</taxon>
        <taxon>Araneae</taxon>
        <taxon>Araneomorphae</taxon>
        <taxon>Entelegynae</taxon>
        <taxon>Araneoidea</taxon>
        <taxon>Araneidae</taxon>
        <taxon>Caerostris</taxon>
    </lineage>
</organism>
<accession>A0AAV4XAG3</accession>
<protein>
    <submittedName>
        <fullName evidence="1">Uncharacterized protein</fullName>
    </submittedName>
</protein>
<dbReference type="Proteomes" id="UP001054945">
    <property type="component" value="Unassembled WGS sequence"/>
</dbReference>
<keyword evidence="2" id="KW-1185">Reference proteome</keyword>